<keyword evidence="3" id="KW-0106">Calcium</keyword>
<dbReference type="InterPro" id="IPR002048">
    <property type="entry name" value="EF_hand_dom"/>
</dbReference>
<organism evidence="9 10">
    <name type="scientific">Symbiodinium natans</name>
    <dbReference type="NCBI Taxonomy" id="878477"/>
    <lineage>
        <taxon>Eukaryota</taxon>
        <taxon>Sar</taxon>
        <taxon>Alveolata</taxon>
        <taxon>Dinophyceae</taxon>
        <taxon>Suessiales</taxon>
        <taxon>Symbiodiniaceae</taxon>
        <taxon>Symbiodinium</taxon>
    </lineage>
</organism>
<feature type="transmembrane region" description="Helical" evidence="7">
    <location>
        <begin position="95"/>
        <end position="119"/>
    </location>
</feature>
<dbReference type="PROSITE" id="PS50222">
    <property type="entry name" value="EF_HAND_2"/>
    <property type="match status" value="2"/>
</dbReference>
<dbReference type="GO" id="GO:0005216">
    <property type="term" value="F:monoatomic ion channel activity"/>
    <property type="evidence" value="ECO:0007669"/>
    <property type="project" value="InterPro"/>
</dbReference>
<sequence>MLQLLLCQANRSLLTAGQTMLSTTALIMLALFIFGCVAVELITHDNDLNNLDETRDIIFRHFPNLFTSILTLLQFVTLDSIAAVYYPLIVHKPLLIIYFVPIMVIVSIGLMNLVTAVLVENALENAAAEAEAERLNLKKKIKEALPMLLTKFEDLDEDGSGYISRDEIEGVPLSVLPPKLLENVSIDSMVDLFELLDVDGGGQLTQHEFVEGLL</sequence>
<dbReference type="CDD" id="cd00051">
    <property type="entry name" value="EFh"/>
    <property type="match status" value="1"/>
</dbReference>
<evidence type="ECO:0000256" key="1">
    <source>
        <dbReference type="ARBA" id="ARBA00004141"/>
    </source>
</evidence>
<evidence type="ECO:0000256" key="4">
    <source>
        <dbReference type="ARBA" id="ARBA00022989"/>
    </source>
</evidence>
<dbReference type="Proteomes" id="UP000604046">
    <property type="component" value="Unassembled WGS sequence"/>
</dbReference>
<dbReference type="PROSITE" id="PS00018">
    <property type="entry name" value="EF_HAND_1"/>
    <property type="match status" value="2"/>
</dbReference>
<dbReference type="Gene3D" id="1.10.287.70">
    <property type="match status" value="1"/>
</dbReference>
<proteinExistence type="predicted"/>
<dbReference type="GO" id="GO:0016020">
    <property type="term" value="C:membrane"/>
    <property type="evidence" value="ECO:0007669"/>
    <property type="project" value="UniProtKB-SubCell"/>
</dbReference>
<dbReference type="Pfam" id="PF00520">
    <property type="entry name" value="Ion_trans"/>
    <property type="match status" value="1"/>
</dbReference>
<keyword evidence="2 7" id="KW-0812">Transmembrane</keyword>
<feature type="transmembrane region" description="Helical" evidence="7">
    <location>
        <begin position="64"/>
        <end position="89"/>
    </location>
</feature>
<feature type="coiled-coil region" evidence="6">
    <location>
        <begin position="118"/>
        <end position="145"/>
    </location>
</feature>
<feature type="transmembrane region" description="Helical" evidence="7">
    <location>
        <begin position="20"/>
        <end position="43"/>
    </location>
</feature>
<dbReference type="Gene3D" id="1.10.238.10">
    <property type="entry name" value="EF-hand"/>
    <property type="match status" value="1"/>
</dbReference>
<keyword evidence="10" id="KW-1185">Reference proteome</keyword>
<comment type="subcellular location">
    <subcellularLocation>
        <location evidence="1">Membrane</location>
        <topology evidence="1">Multi-pass membrane protein</topology>
    </subcellularLocation>
</comment>
<keyword evidence="6" id="KW-0175">Coiled coil</keyword>
<dbReference type="SUPFAM" id="SSF47473">
    <property type="entry name" value="EF-hand"/>
    <property type="match status" value="1"/>
</dbReference>
<protein>
    <recommendedName>
        <fullName evidence="8">EF-hand domain-containing protein</fullName>
    </recommendedName>
</protein>
<reference evidence="9" key="1">
    <citation type="submission" date="2021-02" db="EMBL/GenBank/DDBJ databases">
        <authorList>
            <person name="Dougan E. K."/>
            <person name="Rhodes N."/>
            <person name="Thang M."/>
            <person name="Chan C."/>
        </authorList>
    </citation>
    <scope>NUCLEOTIDE SEQUENCE</scope>
</reference>
<feature type="domain" description="EF-hand" evidence="8">
    <location>
        <begin position="143"/>
        <end position="178"/>
    </location>
</feature>
<dbReference type="InterPro" id="IPR011992">
    <property type="entry name" value="EF-hand-dom_pair"/>
</dbReference>
<accession>A0A812SM53</accession>
<dbReference type="EMBL" id="CAJNDS010002473">
    <property type="protein sequence ID" value="CAE7490358.1"/>
    <property type="molecule type" value="Genomic_DNA"/>
</dbReference>
<feature type="domain" description="EF-hand" evidence="8">
    <location>
        <begin position="184"/>
        <end position="214"/>
    </location>
</feature>
<comment type="caution">
    <text evidence="9">The sequence shown here is derived from an EMBL/GenBank/DDBJ whole genome shotgun (WGS) entry which is preliminary data.</text>
</comment>
<name>A0A812SM53_9DINO</name>
<feature type="non-terminal residue" evidence="9">
    <location>
        <position position="214"/>
    </location>
</feature>
<evidence type="ECO:0000256" key="2">
    <source>
        <dbReference type="ARBA" id="ARBA00022692"/>
    </source>
</evidence>
<dbReference type="GO" id="GO:0005509">
    <property type="term" value="F:calcium ion binding"/>
    <property type="evidence" value="ECO:0007669"/>
    <property type="project" value="InterPro"/>
</dbReference>
<keyword evidence="5 7" id="KW-0472">Membrane</keyword>
<evidence type="ECO:0000256" key="7">
    <source>
        <dbReference type="SAM" id="Phobius"/>
    </source>
</evidence>
<dbReference type="AlphaFoldDB" id="A0A812SM53"/>
<evidence type="ECO:0000256" key="5">
    <source>
        <dbReference type="ARBA" id="ARBA00023136"/>
    </source>
</evidence>
<dbReference type="InterPro" id="IPR018247">
    <property type="entry name" value="EF_Hand_1_Ca_BS"/>
</dbReference>
<dbReference type="OrthoDB" id="425337at2759"/>
<evidence type="ECO:0000256" key="6">
    <source>
        <dbReference type="SAM" id="Coils"/>
    </source>
</evidence>
<keyword evidence="4 7" id="KW-1133">Transmembrane helix</keyword>
<evidence type="ECO:0000259" key="8">
    <source>
        <dbReference type="PROSITE" id="PS50222"/>
    </source>
</evidence>
<dbReference type="Pfam" id="PF13499">
    <property type="entry name" value="EF-hand_7"/>
    <property type="match status" value="1"/>
</dbReference>
<evidence type="ECO:0000313" key="10">
    <source>
        <dbReference type="Proteomes" id="UP000604046"/>
    </source>
</evidence>
<evidence type="ECO:0000313" key="9">
    <source>
        <dbReference type="EMBL" id="CAE7490358.1"/>
    </source>
</evidence>
<dbReference type="InterPro" id="IPR005821">
    <property type="entry name" value="Ion_trans_dom"/>
</dbReference>
<evidence type="ECO:0000256" key="3">
    <source>
        <dbReference type="ARBA" id="ARBA00022837"/>
    </source>
</evidence>
<gene>
    <name evidence="9" type="ORF">SNAT2548_LOCUS27495</name>
</gene>